<evidence type="ECO:0000313" key="2">
    <source>
        <dbReference type="Proteomes" id="UP000286997"/>
    </source>
</evidence>
<dbReference type="Pfam" id="PF07505">
    <property type="entry name" value="DUF5131"/>
    <property type="match status" value="1"/>
</dbReference>
<comment type="caution">
    <text evidence="1">The sequence shown here is derived from an EMBL/GenBank/DDBJ whole genome shotgun (WGS) entry which is preliminary data.</text>
</comment>
<dbReference type="EMBL" id="SACP01000023">
    <property type="protein sequence ID" value="RVU15200.1"/>
    <property type="molecule type" value="Genomic_DNA"/>
</dbReference>
<organism evidence="1 2">
    <name type="scientific">Methylobacterium oryzihabitans</name>
    <dbReference type="NCBI Taxonomy" id="2499852"/>
    <lineage>
        <taxon>Bacteria</taxon>
        <taxon>Pseudomonadati</taxon>
        <taxon>Pseudomonadota</taxon>
        <taxon>Alphaproteobacteria</taxon>
        <taxon>Hyphomicrobiales</taxon>
        <taxon>Methylobacteriaceae</taxon>
        <taxon>Methylobacterium</taxon>
    </lineage>
</organism>
<name>A0A437NYZ9_9HYPH</name>
<reference evidence="1 2" key="1">
    <citation type="submission" date="2019-01" db="EMBL/GenBank/DDBJ databases">
        <authorList>
            <person name="Chen W.-M."/>
        </authorList>
    </citation>
    <scope>NUCLEOTIDE SEQUENCE [LARGE SCALE GENOMIC DNA]</scope>
    <source>
        <strain evidence="1 2">TER-1</strain>
    </source>
</reference>
<proteinExistence type="predicted"/>
<protein>
    <submittedName>
        <fullName evidence="1">Phage Gp37/Gp68 family protein</fullName>
    </submittedName>
</protein>
<keyword evidence="2" id="KW-1185">Reference proteome</keyword>
<gene>
    <name evidence="1" type="ORF">EOE48_20540</name>
</gene>
<dbReference type="InterPro" id="IPR011101">
    <property type="entry name" value="DUF5131"/>
</dbReference>
<accession>A0A437NYZ9</accession>
<sequence length="367" mass="40468">MADGSKIEWTETTWNPIRGCTRVSPGCGGPGPHGGCYAERVAARFSGPGQPYEGLAEVRDGKPRWTGRVSFGHNLDAPLRWRRPRRIFVNSMSDLFHEALPVEEIATVYAVCVAAHHLNGHTFQILTKRSARMRAILADEAFWDQVNAEADAHVMDGTDPLARRSNDARATLDDYGPENPPPGIWLGVSCEDQQRADERIPDLLATPAAVRWVSAEPLIEAVDFERITVRVPGEPAGFHHYVNALTGEVHDDENGTIDGVNGDDPPPRLAWVVVGGESGRGARAMNPQWARLIRDQCRDAGVRFFFKQWGEFAPVHELRSNDPSIAGRLWHNFDPDTSVCRIGKTAAGRLLDGVEHNAMPEAHHVGH</sequence>
<dbReference type="RefSeq" id="WP_127732632.1">
    <property type="nucleotide sequence ID" value="NZ_SACP01000023.1"/>
</dbReference>
<dbReference type="OrthoDB" id="9787478at2"/>
<evidence type="ECO:0000313" key="1">
    <source>
        <dbReference type="EMBL" id="RVU15200.1"/>
    </source>
</evidence>
<dbReference type="Proteomes" id="UP000286997">
    <property type="component" value="Unassembled WGS sequence"/>
</dbReference>
<dbReference type="AlphaFoldDB" id="A0A437NYZ9"/>